<organism evidence="2 3">
    <name type="scientific">Cladorrhinum samala</name>
    <dbReference type="NCBI Taxonomy" id="585594"/>
    <lineage>
        <taxon>Eukaryota</taxon>
        <taxon>Fungi</taxon>
        <taxon>Dikarya</taxon>
        <taxon>Ascomycota</taxon>
        <taxon>Pezizomycotina</taxon>
        <taxon>Sordariomycetes</taxon>
        <taxon>Sordariomycetidae</taxon>
        <taxon>Sordariales</taxon>
        <taxon>Podosporaceae</taxon>
        <taxon>Cladorrhinum</taxon>
    </lineage>
</organism>
<sequence>MSDWKGDPGEKRGMDRRYGYVRVALYNYLVLWDAQATCLTFSSRQHAPFPRRYTNLSYLSIREDPGLARTGNLFFFLLASLFGFHPNSACYSLRSNLAAFSWLNLVCLCLFCLAFLRHERGNQNSSLTLFSGSMALHFFFISER</sequence>
<proteinExistence type="predicted"/>
<keyword evidence="1" id="KW-0812">Transmembrane</keyword>
<accession>A0AAV9HAI2</accession>
<dbReference type="AlphaFoldDB" id="A0AAV9HAI2"/>
<feature type="transmembrane region" description="Helical" evidence="1">
    <location>
        <begin position="66"/>
        <end position="85"/>
    </location>
</feature>
<keyword evidence="1" id="KW-0472">Membrane</keyword>
<evidence type="ECO:0000313" key="2">
    <source>
        <dbReference type="EMBL" id="KAK4457617.1"/>
    </source>
</evidence>
<keyword evidence="1" id="KW-1133">Transmembrane helix</keyword>
<name>A0AAV9HAI2_9PEZI</name>
<protein>
    <submittedName>
        <fullName evidence="2">Uncharacterized protein</fullName>
    </submittedName>
</protein>
<evidence type="ECO:0000256" key="1">
    <source>
        <dbReference type="SAM" id="Phobius"/>
    </source>
</evidence>
<comment type="caution">
    <text evidence="2">The sequence shown here is derived from an EMBL/GenBank/DDBJ whole genome shotgun (WGS) entry which is preliminary data.</text>
</comment>
<dbReference type="EMBL" id="MU865105">
    <property type="protein sequence ID" value="KAK4457617.1"/>
    <property type="molecule type" value="Genomic_DNA"/>
</dbReference>
<reference evidence="2" key="1">
    <citation type="journal article" date="2023" name="Mol. Phylogenet. Evol.">
        <title>Genome-scale phylogeny and comparative genomics of the fungal order Sordariales.</title>
        <authorList>
            <person name="Hensen N."/>
            <person name="Bonometti L."/>
            <person name="Westerberg I."/>
            <person name="Brannstrom I.O."/>
            <person name="Guillou S."/>
            <person name="Cros-Aarteil S."/>
            <person name="Calhoun S."/>
            <person name="Haridas S."/>
            <person name="Kuo A."/>
            <person name="Mondo S."/>
            <person name="Pangilinan J."/>
            <person name="Riley R."/>
            <person name="LaButti K."/>
            <person name="Andreopoulos B."/>
            <person name="Lipzen A."/>
            <person name="Chen C."/>
            <person name="Yan M."/>
            <person name="Daum C."/>
            <person name="Ng V."/>
            <person name="Clum A."/>
            <person name="Steindorff A."/>
            <person name="Ohm R.A."/>
            <person name="Martin F."/>
            <person name="Silar P."/>
            <person name="Natvig D.O."/>
            <person name="Lalanne C."/>
            <person name="Gautier V."/>
            <person name="Ament-Velasquez S.L."/>
            <person name="Kruys A."/>
            <person name="Hutchinson M.I."/>
            <person name="Powell A.J."/>
            <person name="Barry K."/>
            <person name="Miller A.N."/>
            <person name="Grigoriev I.V."/>
            <person name="Debuchy R."/>
            <person name="Gladieux P."/>
            <person name="Hiltunen Thoren M."/>
            <person name="Johannesson H."/>
        </authorList>
    </citation>
    <scope>NUCLEOTIDE SEQUENCE</scope>
    <source>
        <strain evidence="2">PSN324</strain>
    </source>
</reference>
<feature type="transmembrane region" description="Helical" evidence="1">
    <location>
        <begin position="97"/>
        <end position="116"/>
    </location>
</feature>
<keyword evidence="3" id="KW-1185">Reference proteome</keyword>
<dbReference type="Proteomes" id="UP001321749">
    <property type="component" value="Unassembled WGS sequence"/>
</dbReference>
<gene>
    <name evidence="2" type="ORF">QBC42DRAFT_35569</name>
</gene>
<reference evidence="2" key="2">
    <citation type="submission" date="2023-06" db="EMBL/GenBank/DDBJ databases">
        <authorList>
            <consortium name="Lawrence Berkeley National Laboratory"/>
            <person name="Mondo S.J."/>
            <person name="Hensen N."/>
            <person name="Bonometti L."/>
            <person name="Westerberg I."/>
            <person name="Brannstrom I.O."/>
            <person name="Guillou S."/>
            <person name="Cros-Aarteil S."/>
            <person name="Calhoun S."/>
            <person name="Haridas S."/>
            <person name="Kuo A."/>
            <person name="Pangilinan J."/>
            <person name="Riley R."/>
            <person name="Labutti K."/>
            <person name="Andreopoulos B."/>
            <person name="Lipzen A."/>
            <person name="Chen C."/>
            <person name="Yanf M."/>
            <person name="Daum C."/>
            <person name="Ng V."/>
            <person name="Clum A."/>
            <person name="Steindorff A."/>
            <person name="Ohm R."/>
            <person name="Martin F."/>
            <person name="Silar P."/>
            <person name="Natvig D."/>
            <person name="Lalanne C."/>
            <person name="Gautier V."/>
            <person name="Ament-Velasquez S.L."/>
            <person name="Kruys A."/>
            <person name="Hutchinson M.I."/>
            <person name="Powell A.J."/>
            <person name="Barry K."/>
            <person name="Miller A.N."/>
            <person name="Grigoriev I.V."/>
            <person name="Debuchy R."/>
            <person name="Gladieux P."/>
            <person name="Thoren M.H."/>
            <person name="Johannesson H."/>
        </authorList>
    </citation>
    <scope>NUCLEOTIDE SEQUENCE</scope>
    <source>
        <strain evidence="2">PSN324</strain>
    </source>
</reference>
<evidence type="ECO:0000313" key="3">
    <source>
        <dbReference type="Proteomes" id="UP001321749"/>
    </source>
</evidence>